<feature type="region of interest" description="Disordered" evidence="1">
    <location>
        <begin position="121"/>
        <end position="174"/>
    </location>
</feature>
<reference evidence="2" key="1">
    <citation type="submission" date="2022-11" db="EMBL/GenBank/DDBJ databases">
        <authorList>
            <person name="Mo P."/>
        </authorList>
    </citation>
    <scope>NUCLEOTIDE SEQUENCE</scope>
    <source>
        <strain evidence="2">HUAS 11-8</strain>
    </source>
</reference>
<evidence type="ECO:0000313" key="2">
    <source>
        <dbReference type="EMBL" id="WAL66725.1"/>
    </source>
</evidence>
<feature type="compositionally biased region" description="Pro residues" evidence="1">
    <location>
        <begin position="127"/>
        <end position="136"/>
    </location>
</feature>
<keyword evidence="3" id="KW-1185">Reference proteome</keyword>
<dbReference type="Pfam" id="PF02575">
    <property type="entry name" value="YbaB_DNA_bd"/>
    <property type="match status" value="1"/>
</dbReference>
<name>A0ABY7B468_9PSEU</name>
<dbReference type="Proteomes" id="UP001163203">
    <property type="component" value="Chromosome"/>
</dbReference>
<dbReference type="InterPro" id="IPR036894">
    <property type="entry name" value="YbaB-like_sf"/>
</dbReference>
<dbReference type="SUPFAM" id="SSF82607">
    <property type="entry name" value="YbaB-like"/>
    <property type="match status" value="1"/>
</dbReference>
<accession>A0ABY7B468</accession>
<gene>
    <name evidence="2" type="ORF">ORV05_02605</name>
</gene>
<protein>
    <submittedName>
        <fullName evidence="2">YbaB/EbfC family nucleoid-associated protein</fullName>
    </submittedName>
</protein>
<sequence>MTRGSEGGASMGYEARLDEVMRGFQQQAAKASELKAKIAELRGHGRSPDGAVSVTVAPSGAVLGLQLSPAAMRRSHTQLQQEILGVIRQATQQAAATLQETVQPLLGDRAEQFRQAFNAGLPAVEPSEPPPAPPSAPQAGVPGPVNPPKPAATRRNRQAAPEVEDNDFGGPILR</sequence>
<evidence type="ECO:0000313" key="3">
    <source>
        <dbReference type="Proteomes" id="UP001163203"/>
    </source>
</evidence>
<organism evidence="2 3">
    <name type="scientific">Amycolatopsis cynarae</name>
    <dbReference type="NCBI Taxonomy" id="2995223"/>
    <lineage>
        <taxon>Bacteria</taxon>
        <taxon>Bacillati</taxon>
        <taxon>Actinomycetota</taxon>
        <taxon>Actinomycetes</taxon>
        <taxon>Pseudonocardiales</taxon>
        <taxon>Pseudonocardiaceae</taxon>
        <taxon>Amycolatopsis</taxon>
    </lineage>
</organism>
<dbReference type="Gene3D" id="3.30.1310.10">
    <property type="entry name" value="Nucleoid-associated protein YbaB-like domain"/>
    <property type="match status" value="1"/>
</dbReference>
<dbReference type="InterPro" id="IPR004401">
    <property type="entry name" value="YbaB/EbfC"/>
</dbReference>
<dbReference type="EMBL" id="CP113836">
    <property type="protein sequence ID" value="WAL66725.1"/>
    <property type="molecule type" value="Genomic_DNA"/>
</dbReference>
<dbReference type="RefSeq" id="WP_268756855.1">
    <property type="nucleotide sequence ID" value="NZ_CP113836.1"/>
</dbReference>
<evidence type="ECO:0000256" key="1">
    <source>
        <dbReference type="SAM" id="MobiDB-lite"/>
    </source>
</evidence>
<proteinExistence type="predicted"/>